<accession>A0A135HS16</accession>
<dbReference type="InterPro" id="IPR000073">
    <property type="entry name" value="AB_hydrolase_1"/>
</dbReference>
<protein>
    <submittedName>
        <fullName evidence="4">Alpha/beta hydrolase</fullName>
    </submittedName>
</protein>
<dbReference type="Pfam" id="PF00561">
    <property type="entry name" value="Abhydrolase_1"/>
    <property type="match status" value="1"/>
</dbReference>
<evidence type="ECO:0000256" key="1">
    <source>
        <dbReference type="SAM" id="MobiDB-lite"/>
    </source>
</evidence>
<feature type="chain" id="PRO_5007465272" evidence="2">
    <location>
        <begin position="23"/>
        <end position="359"/>
    </location>
</feature>
<dbReference type="Gene3D" id="3.40.50.1820">
    <property type="entry name" value="alpha/beta hydrolase"/>
    <property type="match status" value="1"/>
</dbReference>
<comment type="caution">
    <text evidence="4">The sequence shown here is derived from an EMBL/GenBank/DDBJ whole genome shotgun (WGS) entry which is preliminary data.</text>
</comment>
<dbReference type="AlphaFoldDB" id="A0A135HS16"/>
<dbReference type="InterPro" id="IPR029058">
    <property type="entry name" value="AB_hydrolase_fold"/>
</dbReference>
<dbReference type="GO" id="GO:0016787">
    <property type="term" value="F:hydrolase activity"/>
    <property type="evidence" value="ECO:0007669"/>
    <property type="project" value="UniProtKB-KW"/>
</dbReference>
<gene>
    <name evidence="4" type="ORF">ATN84_17295</name>
</gene>
<dbReference type="PANTHER" id="PTHR43798:SF33">
    <property type="entry name" value="HYDROLASE, PUTATIVE (AFU_ORTHOLOGUE AFUA_2G14860)-RELATED"/>
    <property type="match status" value="1"/>
</dbReference>
<dbReference type="RefSeq" id="WP_068884382.1">
    <property type="nucleotide sequence ID" value="NZ_LNTU01000037.1"/>
</dbReference>
<dbReference type="STRING" id="1494590.ATN84_17295"/>
<keyword evidence="5" id="KW-1185">Reference proteome</keyword>
<name>A0A135HS16_9HYPH</name>
<sequence length="359" mass="38184">MPSIIKTAIAGAFAAGSLFADAAHAEISREDFKVAGEPGISLSVREVRDTLASAEKPPVILLHGARVPGIPSFDLPVENGSLAADLARAGHRVFIMDARGYGGSSRPGQDGPQQGEPLSRSHEVVRDVAAVVEAVERRTGAPKVALLGWATGGHWVGMYASNHPEKVSHLVIHNALYGAHAGHPTLGPGSSMADPEAPGQFNVARFGSYRLNTAASLLPSWDNSIPIDDKASWRDPEVIRAYQEAALASDPTASDRDPPAFRAPSGAMADSFDLASGRKLWDAGPIRARVLIIRSNRDFWSRPEDVAGLARDLTQAAEVRAVTLPEATHYVHLDRPERGRATFVNEVLDFLAAPVAATD</sequence>
<dbReference type="OrthoDB" id="5492442at2"/>
<dbReference type="GO" id="GO:0016020">
    <property type="term" value="C:membrane"/>
    <property type="evidence" value="ECO:0007669"/>
    <property type="project" value="TreeGrafter"/>
</dbReference>
<keyword evidence="4" id="KW-0378">Hydrolase</keyword>
<evidence type="ECO:0000313" key="5">
    <source>
        <dbReference type="Proteomes" id="UP000070107"/>
    </source>
</evidence>
<evidence type="ECO:0000256" key="2">
    <source>
        <dbReference type="SAM" id="SignalP"/>
    </source>
</evidence>
<proteinExistence type="predicted"/>
<feature type="domain" description="AB hydrolase-1" evidence="3">
    <location>
        <begin position="57"/>
        <end position="186"/>
    </location>
</feature>
<dbReference type="EMBL" id="LNTU01000037">
    <property type="protein sequence ID" value="KXF75963.1"/>
    <property type="molecule type" value="Genomic_DNA"/>
</dbReference>
<organism evidence="4 5">
    <name type="scientific">Paramesorhizobium deserti</name>
    <dbReference type="NCBI Taxonomy" id="1494590"/>
    <lineage>
        <taxon>Bacteria</taxon>
        <taxon>Pseudomonadati</taxon>
        <taxon>Pseudomonadota</taxon>
        <taxon>Alphaproteobacteria</taxon>
        <taxon>Hyphomicrobiales</taxon>
        <taxon>Phyllobacteriaceae</taxon>
        <taxon>Paramesorhizobium</taxon>
    </lineage>
</organism>
<dbReference type="Proteomes" id="UP000070107">
    <property type="component" value="Unassembled WGS sequence"/>
</dbReference>
<reference evidence="4 5" key="1">
    <citation type="submission" date="2015-11" db="EMBL/GenBank/DDBJ databases">
        <title>Draft genome sequence of Paramesorhizobium deserti A-3-E, a strain highly resistant to diverse beta-lactam antibiotics.</title>
        <authorList>
            <person name="Lv R."/>
            <person name="Yang X."/>
            <person name="Fang N."/>
            <person name="Guo J."/>
            <person name="Luo X."/>
            <person name="Peng F."/>
            <person name="Yang R."/>
            <person name="Cui Y."/>
            <person name="Fang C."/>
            <person name="Song Y."/>
        </authorList>
    </citation>
    <scope>NUCLEOTIDE SEQUENCE [LARGE SCALE GENOMIC DNA]</scope>
    <source>
        <strain evidence="4 5">A-3-E</strain>
    </source>
</reference>
<dbReference type="PANTHER" id="PTHR43798">
    <property type="entry name" value="MONOACYLGLYCEROL LIPASE"/>
    <property type="match status" value="1"/>
</dbReference>
<feature type="signal peptide" evidence="2">
    <location>
        <begin position="1"/>
        <end position="22"/>
    </location>
</feature>
<feature type="region of interest" description="Disordered" evidence="1">
    <location>
        <begin position="100"/>
        <end position="120"/>
    </location>
</feature>
<evidence type="ECO:0000259" key="3">
    <source>
        <dbReference type="Pfam" id="PF00561"/>
    </source>
</evidence>
<dbReference type="InterPro" id="IPR050266">
    <property type="entry name" value="AB_hydrolase_sf"/>
</dbReference>
<dbReference type="SUPFAM" id="SSF53474">
    <property type="entry name" value="alpha/beta-Hydrolases"/>
    <property type="match status" value="1"/>
</dbReference>
<keyword evidence="2" id="KW-0732">Signal</keyword>
<evidence type="ECO:0000313" key="4">
    <source>
        <dbReference type="EMBL" id="KXF75963.1"/>
    </source>
</evidence>